<gene>
    <name evidence="2" type="ORF">SAMN04487788_1048</name>
</gene>
<protein>
    <recommendedName>
        <fullName evidence="1">Amidohydrolase 3 domain-containing protein</fullName>
    </recommendedName>
</protein>
<dbReference type="CDD" id="cd01300">
    <property type="entry name" value="YtcJ_like"/>
    <property type="match status" value="1"/>
</dbReference>
<proteinExistence type="predicted"/>
<reference evidence="2 3" key="1">
    <citation type="submission" date="2016-10" db="EMBL/GenBank/DDBJ databases">
        <authorList>
            <person name="de Groot N.N."/>
        </authorList>
    </citation>
    <scope>NUCLEOTIDE SEQUENCE [LARGE SCALE GENOMIC DNA]</scope>
    <source>
        <strain evidence="2 3">StLB037</strain>
    </source>
</reference>
<dbReference type="Gene3D" id="3.20.20.140">
    <property type="entry name" value="Metal-dependent hydrolases"/>
    <property type="match status" value="1"/>
</dbReference>
<dbReference type="SUPFAM" id="SSF51338">
    <property type="entry name" value="Composite domain of metallo-dependent hydrolases"/>
    <property type="match status" value="1"/>
</dbReference>
<name>A0A1H0MM33_MICTS</name>
<dbReference type="InterPro" id="IPR033932">
    <property type="entry name" value="YtcJ-like"/>
</dbReference>
<dbReference type="Proteomes" id="UP000186456">
    <property type="component" value="Unassembled WGS sequence"/>
</dbReference>
<dbReference type="GO" id="GO:0016810">
    <property type="term" value="F:hydrolase activity, acting on carbon-nitrogen (but not peptide) bonds"/>
    <property type="evidence" value="ECO:0007669"/>
    <property type="project" value="InterPro"/>
</dbReference>
<dbReference type="RefSeq" id="WP_074694655.1">
    <property type="nucleotide sequence ID" value="NZ_FNJN01000002.1"/>
</dbReference>
<dbReference type="Gene3D" id="2.30.40.10">
    <property type="entry name" value="Urease, subunit C, domain 1"/>
    <property type="match status" value="1"/>
</dbReference>
<evidence type="ECO:0000313" key="2">
    <source>
        <dbReference type="EMBL" id="SDO81509.1"/>
    </source>
</evidence>
<dbReference type="SUPFAM" id="SSF51556">
    <property type="entry name" value="Metallo-dependent hydrolases"/>
    <property type="match status" value="1"/>
</dbReference>
<dbReference type="EMBL" id="FNJN01000002">
    <property type="protein sequence ID" value="SDO81509.1"/>
    <property type="molecule type" value="Genomic_DNA"/>
</dbReference>
<dbReference type="PANTHER" id="PTHR22642:SF20">
    <property type="entry name" value="AMIDOHYDROLASE 3 DOMAIN-CONTAINING PROTEIN"/>
    <property type="match status" value="1"/>
</dbReference>
<evidence type="ECO:0000313" key="3">
    <source>
        <dbReference type="Proteomes" id="UP000186456"/>
    </source>
</evidence>
<accession>A0A1H0MM33</accession>
<dbReference type="InterPro" id="IPR011059">
    <property type="entry name" value="Metal-dep_hydrolase_composite"/>
</dbReference>
<feature type="domain" description="Amidohydrolase 3" evidence="1">
    <location>
        <begin position="47"/>
        <end position="535"/>
    </location>
</feature>
<dbReference type="Gene3D" id="3.10.310.70">
    <property type="match status" value="1"/>
</dbReference>
<evidence type="ECO:0000259" key="1">
    <source>
        <dbReference type="Pfam" id="PF07969"/>
    </source>
</evidence>
<organism evidence="2 3">
    <name type="scientific">Microbacterium testaceum (strain StLB037)</name>
    <dbReference type="NCBI Taxonomy" id="979556"/>
    <lineage>
        <taxon>Bacteria</taxon>
        <taxon>Bacillati</taxon>
        <taxon>Actinomycetota</taxon>
        <taxon>Actinomycetes</taxon>
        <taxon>Micrococcales</taxon>
        <taxon>Microbacteriaceae</taxon>
        <taxon>Microbacterium</taxon>
    </lineage>
</organism>
<dbReference type="Pfam" id="PF07969">
    <property type="entry name" value="Amidohydro_3"/>
    <property type="match status" value="1"/>
</dbReference>
<dbReference type="InterPro" id="IPR013108">
    <property type="entry name" value="Amidohydro_3"/>
</dbReference>
<sequence length="546" mass="57830">MTRTLYRGGRIFTAHTDPRRQWTDAIAVDGETIAAVGAEALASTADEVVDLGGAVVLPGFTDAHTHLLMMGASLAQVPLTEARSLEAIQVLLREAREAAPEAPAIWGRGWLFDSIPGGAPTASMIDAVVSDVPVYLDANDYHSCWVNSAALAELGITRDTPDPLGGEIGRDADGEPNGMLFETAAIRYAWARRDSSTTDDERDAAVDRVIDAYVRAGVVGVVDMAFNEHGLAAFERAVTRHGGRLPIRVAAHWLVENTGDREKNLAQLDRVIDLVERTCSSWVRVIGIKLILDGTIDACTAAMGAPYADGSNAAPIWPLADLAPVVGAADAAGLQIAMHAIGDAASDAALVALERAYRANGDLPRRHRIEHLEYAAPGTAERMARLGVTASMQPVHADPAIYPNWAAMLGDERADRAFAWLEYERAGTLLAFSTDAPTAPYDALANMYVAATRASALDTTVAAVHPQFALPLTDSIAHATRDAAASTGDGDWRGRLAPGFAADFAVLDTDPFADGASTLLTARVVRTVRAGETVFAEEAVAALPRD</sequence>
<dbReference type="PANTHER" id="PTHR22642">
    <property type="entry name" value="IMIDAZOLONEPROPIONASE"/>
    <property type="match status" value="1"/>
</dbReference>
<dbReference type="InterPro" id="IPR032466">
    <property type="entry name" value="Metal_Hydrolase"/>
</dbReference>
<dbReference type="AlphaFoldDB" id="A0A1H0MM33"/>